<feature type="non-terminal residue" evidence="1">
    <location>
        <position position="267"/>
    </location>
</feature>
<accession>A0A9N8WIN1</accession>
<feature type="non-terminal residue" evidence="1">
    <location>
        <position position="1"/>
    </location>
</feature>
<evidence type="ECO:0000313" key="2">
    <source>
        <dbReference type="Proteomes" id="UP000789405"/>
    </source>
</evidence>
<dbReference type="AlphaFoldDB" id="A0A9N8WIN1"/>
<proteinExistence type="predicted"/>
<dbReference type="EMBL" id="CAJVPY010000678">
    <property type="protein sequence ID" value="CAG8486924.1"/>
    <property type="molecule type" value="Genomic_DNA"/>
</dbReference>
<evidence type="ECO:0000313" key="1">
    <source>
        <dbReference type="EMBL" id="CAG8486924.1"/>
    </source>
</evidence>
<keyword evidence="2" id="KW-1185">Reference proteome</keyword>
<dbReference type="OrthoDB" id="2448118at2759"/>
<organism evidence="1 2">
    <name type="scientific">Dentiscutata erythropus</name>
    <dbReference type="NCBI Taxonomy" id="1348616"/>
    <lineage>
        <taxon>Eukaryota</taxon>
        <taxon>Fungi</taxon>
        <taxon>Fungi incertae sedis</taxon>
        <taxon>Mucoromycota</taxon>
        <taxon>Glomeromycotina</taxon>
        <taxon>Glomeromycetes</taxon>
        <taxon>Diversisporales</taxon>
        <taxon>Gigasporaceae</taxon>
        <taxon>Dentiscutata</taxon>
    </lineage>
</organism>
<dbReference type="Proteomes" id="UP000789405">
    <property type="component" value="Unassembled WGS sequence"/>
</dbReference>
<protein>
    <submittedName>
        <fullName evidence="1">9895_t:CDS:1</fullName>
    </submittedName>
</protein>
<comment type="caution">
    <text evidence="1">The sequence shown here is derived from an EMBL/GenBank/DDBJ whole genome shotgun (WGS) entry which is preliminary data.</text>
</comment>
<gene>
    <name evidence="1" type="ORF">DERYTH_LOCUS2213</name>
</gene>
<reference evidence="1" key="1">
    <citation type="submission" date="2021-06" db="EMBL/GenBank/DDBJ databases">
        <authorList>
            <person name="Kallberg Y."/>
            <person name="Tangrot J."/>
            <person name="Rosling A."/>
        </authorList>
    </citation>
    <scope>NUCLEOTIDE SEQUENCE</scope>
    <source>
        <strain evidence="1">MA453B</strain>
    </source>
</reference>
<sequence length="267" mass="27899">MHFKSSLGLNGLMASSSVYKYQDDNKEVKFFSGGVSVGVVIVDNRGKAGFEAKLDVVNLEVNSLETNVVGCGIKIGKEVGISTPIGGVSLDIGNLIKTSMTILDNIAGGSIMDKMAGINIPNGDQLYIIVETISNGDLLTSTKAGKEICINTLTGGELINIDNPIAEATCNNDIKVGNETGINTLIGDLINTITDVLNSNKNGDTNVTDFGIKVGEKVGANITDFGIKVGEKVGEKISANITDFGIKVGEKIGANITDFGIKIGEKI</sequence>
<name>A0A9N8WIN1_9GLOM</name>